<keyword evidence="6" id="KW-0808">Transferase</keyword>
<organism evidence="12 13">
    <name type="scientific">Acinetobacter shaoyimingii</name>
    <dbReference type="NCBI Taxonomy" id="2715164"/>
    <lineage>
        <taxon>Bacteria</taxon>
        <taxon>Pseudomonadati</taxon>
        <taxon>Pseudomonadota</taxon>
        <taxon>Gammaproteobacteria</taxon>
        <taxon>Moraxellales</taxon>
        <taxon>Moraxellaceae</taxon>
        <taxon>Acinetobacter</taxon>
    </lineage>
</organism>
<dbReference type="EC" id="2.7.1.180" evidence="3"/>
<sequence>MAIALISPFSAHATEAQSANQLDQAQLQSHQFHQDHVLGTSLDVVITGVSKQQAKTAYKAIESEIARLDKILSTWRDDSEISQLNREKNIQASPELFEVIAACETMRHQTCGAFDARLGQLIALWEKSQGIQKLDQNTRAQVIAQLDQNSVSLDQDSKTIAIDSAVKFAPDAYAKGYIIDRALAVAREKVPAIQGLLVDIGGDMRVWGQAPNKQNQTADQQGWSIGVQSAFNHFDNVAPDQVLNLKDQAIAFSGKGYRNLAGQSHLLDPKTGAPLQQVEQCVVVGQCAAQADALATALAAMTPSEGLELIDALVGYESKLTTADGQVFQSNGWNNLVHTQSQADMLNIASSSSAKWPAGYQAVLDLNIPKLDVEKYRAPYVVVWVTDKDKKIVRTLAVWGKDEKWINTNYVWWRRYGRQMTSLDAVAKPSRQPGNYKLAWDGKDDHGKPVAAGQYQVHIETAREHGDHSYQTINLDVKAKPSAQTLAAQKEIGTLKLNFQKVN</sequence>
<comment type="catalytic activity">
    <reaction evidence="11">
        <text>L-threonyl-[protein] + FAD = FMN-L-threonyl-[protein] + AMP + H(+)</text>
        <dbReference type="Rhea" id="RHEA:36847"/>
        <dbReference type="Rhea" id="RHEA-COMP:11060"/>
        <dbReference type="Rhea" id="RHEA-COMP:11061"/>
        <dbReference type="ChEBI" id="CHEBI:15378"/>
        <dbReference type="ChEBI" id="CHEBI:30013"/>
        <dbReference type="ChEBI" id="CHEBI:57692"/>
        <dbReference type="ChEBI" id="CHEBI:74257"/>
        <dbReference type="ChEBI" id="CHEBI:456215"/>
        <dbReference type="EC" id="2.7.1.180"/>
    </reaction>
</comment>
<dbReference type="InterPro" id="IPR024932">
    <property type="entry name" value="ApbE"/>
</dbReference>
<dbReference type="Proteomes" id="UP000502297">
    <property type="component" value="Chromosome"/>
</dbReference>
<proteinExistence type="inferred from homology"/>
<evidence type="ECO:0000256" key="7">
    <source>
        <dbReference type="ARBA" id="ARBA00022723"/>
    </source>
</evidence>
<dbReference type="Pfam" id="PF10029">
    <property type="entry name" value="DUF2271"/>
    <property type="match status" value="1"/>
</dbReference>
<gene>
    <name evidence="12" type="ORF">G8E00_08115</name>
</gene>
<evidence type="ECO:0000313" key="12">
    <source>
        <dbReference type="EMBL" id="QIO07473.1"/>
    </source>
</evidence>
<dbReference type="EMBL" id="CP049801">
    <property type="protein sequence ID" value="QIO07473.1"/>
    <property type="molecule type" value="Genomic_DNA"/>
</dbReference>
<evidence type="ECO:0000256" key="2">
    <source>
        <dbReference type="ARBA" id="ARBA00008282"/>
    </source>
</evidence>
<evidence type="ECO:0000256" key="3">
    <source>
        <dbReference type="ARBA" id="ARBA00011955"/>
    </source>
</evidence>
<dbReference type="InterPro" id="IPR003374">
    <property type="entry name" value="ApbE-like_sf"/>
</dbReference>
<keyword evidence="7" id="KW-0479">Metal-binding</keyword>
<dbReference type="PANTHER" id="PTHR30040:SF2">
    <property type="entry name" value="FAD:PROTEIN FMN TRANSFERASE"/>
    <property type="match status" value="1"/>
</dbReference>
<evidence type="ECO:0000256" key="11">
    <source>
        <dbReference type="ARBA" id="ARBA00048540"/>
    </source>
</evidence>
<evidence type="ECO:0000256" key="10">
    <source>
        <dbReference type="ARBA" id="ARBA00031306"/>
    </source>
</evidence>
<accession>A0A6G8S0G2</accession>
<evidence type="ECO:0000256" key="6">
    <source>
        <dbReference type="ARBA" id="ARBA00022679"/>
    </source>
</evidence>
<evidence type="ECO:0000313" key="13">
    <source>
        <dbReference type="Proteomes" id="UP000502297"/>
    </source>
</evidence>
<dbReference type="Pfam" id="PF02424">
    <property type="entry name" value="ApbE"/>
    <property type="match status" value="1"/>
</dbReference>
<dbReference type="Gene3D" id="3.10.520.10">
    <property type="entry name" value="ApbE-like domains"/>
    <property type="match status" value="1"/>
</dbReference>
<evidence type="ECO:0000256" key="5">
    <source>
        <dbReference type="ARBA" id="ARBA00022630"/>
    </source>
</evidence>
<keyword evidence="8" id="KW-0274">FAD</keyword>
<dbReference type="Gene3D" id="2.60.40.4070">
    <property type="match status" value="1"/>
</dbReference>
<dbReference type="PANTHER" id="PTHR30040">
    <property type="entry name" value="THIAMINE BIOSYNTHESIS LIPOPROTEIN APBE"/>
    <property type="match status" value="1"/>
</dbReference>
<dbReference type="InterPro" id="IPR014469">
    <property type="entry name" value="DUF2271"/>
</dbReference>
<evidence type="ECO:0000256" key="1">
    <source>
        <dbReference type="ARBA" id="ARBA00001946"/>
    </source>
</evidence>
<keyword evidence="5" id="KW-0285">Flavoprotein</keyword>
<dbReference type="KEGG" id="asha:G8E00_08115"/>
<keyword evidence="9" id="KW-0460">Magnesium</keyword>
<keyword evidence="13" id="KW-1185">Reference proteome</keyword>
<dbReference type="AlphaFoldDB" id="A0A6G8S0G2"/>
<dbReference type="GO" id="GO:0046872">
    <property type="term" value="F:metal ion binding"/>
    <property type="evidence" value="ECO:0007669"/>
    <property type="project" value="UniProtKB-KW"/>
</dbReference>
<evidence type="ECO:0000256" key="8">
    <source>
        <dbReference type="ARBA" id="ARBA00022827"/>
    </source>
</evidence>
<evidence type="ECO:0000256" key="9">
    <source>
        <dbReference type="ARBA" id="ARBA00022842"/>
    </source>
</evidence>
<comment type="cofactor">
    <cofactor evidence="1">
        <name>Mg(2+)</name>
        <dbReference type="ChEBI" id="CHEBI:18420"/>
    </cofactor>
</comment>
<name>A0A6G8S0G2_9GAMM</name>
<evidence type="ECO:0000256" key="4">
    <source>
        <dbReference type="ARBA" id="ARBA00016337"/>
    </source>
</evidence>
<dbReference type="GO" id="GO:0016740">
    <property type="term" value="F:transferase activity"/>
    <property type="evidence" value="ECO:0007669"/>
    <property type="project" value="UniProtKB-KW"/>
</dbReference>
<dbReference type="SUPFAM" id="SSF143631">
    <property type="entry name" value="ApbE-like"/>
    <property type="match status" value="1"/>
</dbReference>
<reference evidence="12 13" key="1">
    <citation type="submission" date="2020-03" db="EMBL/GenBank/DDBJ databases">
        <authorList>
            <person name="Zhu W."/>
        </authorList>
    </citation>
    <scope>NUCLEOTIDE SEQUENCE [LARGE SCALE GENOMIC DNA]</scope>
    <source>
        <strain evidence="12 13">323-1</strain>
    </source>
</reference>
<protein>
    <recommendedName>
        <fullName evidence="4">FAD:protein FMN transferase</fullName>
        <ecNumber evidence="3">2.7.1.180</ecNumber>
    </recommendedName>
    <alternativeName>
        <fullName evidence="10">Flavin transferase</fullName>
    </alternativeName>
</protein>
<comment type="similarity">
    <text evidence="2">Belongs to the ApbE family.</text>
</comment>